<dbReference type="STRING" id="80966.ENSAPOP00000021074"/>
<keyword evidence="7" id="KW-0472">Membrane</keyword>
<dbReference type="PANTHER" id="PTHR24026">
    <property type="entry name" value="FAT ATYPICAL CADHERIN-RELATED"/>
    <property type="match status" value="1"/>
</dbReference>
<evidence type="ECO:0000256" key="4">
    <source>
        <dbReference type="ARBA" id="ARBA00022837"/>
    </source>
</evidence>
<evidence type="ECO:0000256" key="7">
    <source>
        <dbReference type="ARBA" id="ARBA00023136"/>
    </source>
</evidence>
<dbReference type="GO" id="GO:0005886">
    <property type="term" value="C:plasma membrane"/>
    <property type="evidence" value="ECO:0007669"/>
    <property type="project" value="UniProtKB-SubCell"/>
</dbReference>
<feature type="domain" description="Cadherin" evidence="10">
    <location>
        <begin position="16"/>
        <end position="118"/>
    </location>
</feature>
<dbReference type="SMART" id="SM00112">
    <property type="entry name" value="CA"/>
    <property type="match status" value="2"/>
</dbReference>
<keyword evidence="2" id="KW-0812">Transmembrane</keyword>
<dbReference type="GO" id="GO:0007156">
    <property type="term" value="P:homophilic cell adhesion via plasma membrane adhesion molecules"/>
    <property type="evidence" value="ECO:0007669"/>
    <property type="project" value="InterPro"/>
</dbReference>
<evidence type="ECO:0000256" key="1">
    <source>
        <dbReference type="ARBA" id="ARBA00004167"/>
    </source>
</evidence>
<evidence type="ECO:0000256" key="3">
    <source>
        <dbReference type="ARBA" id="ARBA00022737"/>
    </source>
</evidence>
<reference evidence="11" key="2">
    <citation type="submission" date="2025-09" db="UniProtKB">
        <authorList>
            <consortium name="Ensembl"/>
        </authorList>
    </citation>
    <scope>IDENTIFICATION</scope>
</reference>
<comment type="subcellular location">
    <subcellularLocation>
        <location evidence="1">Membrane</location>
        <topology evidence="1">Single-pass membrane protein</topology>
    </subcellularLocation>
</comment>
<sequence length="259" mass="27743">MLPWLSDINDNVPKFTEAEYQVEVLETVAVGTSLHSLSATDPDEGANGRIRYSLRGGLGRFSIDPVSGVVSVAAALDRETQAEHELLVVAEDQGRPARTATATLLVQVSDINDNVPKFTEAEYQVEVLETVAVGTSLHSLSATDPDEGANGRVTYSITQQSPSSENAVFELDSSSGTLQLVQPLDYSKVEVYRLTVQASDGGTPSLNESASVVVKVKDVNNNPPEFSKESYEVSISENLASGASILTLEVTDKDEVSYM</sequence>
<dbReference type="InParanoid" id="A0A3Q1FX63"/>
<dbReference type="PANTHER" id="PTHR24026:SF126">
    <property type="entry name" value="PROTOCADHERIN FAT 4"/>
    <property type="match status" value="1"/>
</dbReference>
<dbReference type="FunFam" id="2.60.40.60:FF:000020">
    <property type="entry name" value="Dachsous cadherin-related 1b"/>
    <property type="match status" value="1"/>
</dbReference>
<feature type="domain" description="Cadherin" evidence="10">
    <location>
        <begin position="119"/>
        <end position="226"/>
    </location>
</feature>
<protein>
    <recommendedName>
        <fullName evidence="10">Cadherin domain-containing protein</fullName>
    </recommendedName>
</protein>
<keyword evidence="4 9" id="KW-0106">Calcium</keyword>
<dbReference type="GeneTree" id="ENSGT00940000163878"/>
<dbReference type="Ensembl" id="ENSAPOT00000017224.1">
    <property type="protein sequence ID" value="ENSAPOP00000021074.1"/>
    <property type="gene ID" value="ENSAPOG00000001414.1"/>
</dbReference>
<evidence type="ECO:0000313" key="11">
    <source>
        <dbReference type="Ensembl" id="ENSAPOP00000021074.1"/>
    </source>
</evidence>
<organism evidence="11 12">
    <name type="scientific">Acanthochromis polyacanthus</name>
    <name type="common">spiny chromis</name>
    <dbReference type="NCBI Taxonomy" id="80966"/>
    <lineage>
        <taxon>Eukaryota</taxon>
        <taxon>Metazoa</taxon>
        <taxon>Chordata</taxon>
        <taxon>Craniata</taxon>
        <taxon>Vertebrata</taxon>
        <taxon>Euteleostomi</taxon>
        <taxon>Actinopterygii</taxon>
        <taxon>Neopterygii</taxon>
        <taxon>Teleostei</taxon>
        <taxon>Neoteleostei</taxon>
        <taxon>Acanthomorphata</taxon>
        <taxon>Ovalentaria</taxon>
        <taxon>Pomacentridae</taxon>
        <taxon>Acanthochromis</taxon>
    </lineage>
</organism>
<dbReference type="AlphaFoldDB" id="A0A3Q1FX63"/>
<accession>A0A3Q1FX63</accession>
<evidence type="ECO:0000256" key="6">
    <source>
        <dbReference type="ARBA" id="ARBA00022989"/>
    </source>
</evidence>
<dbReference type="Proteomes" id="UP000257200">
    <property type="component" value="Unplaced"/>
</dbReference>
<dbReference type="InterPro" id="IPR020894">
    <property type="entry name" value="Cadherin_CS"/>
</dbReference>
<proteinExistence type="predicted"/>
<reference evidence="11" key="1">
    <citation type="submission" date="2025-08" db="UniProtKB">
        <authorList>
            <consortium name="Ensembl"/>
        </authorList>
    </citation>
    <scope>IDENTIFICATION</scope>
</reference>
<dbReference type="InterPro" id="IPR002126">
    <property type="entry name" value="Cadherin-like_dom"/>
</dbReference>
<dbReference type="Gene3D" id="2.60.40.60">
    <property type="entry name" value="Cadherins"/>
    <property type="match status" value="3"/>
</dbReference>
<keyword evidence="3" id="KW-0677">Repeat</keyword>
<evidence type="ECO:0000256" key="5">
    <source>
        <dbReference type="ARBA" id="ARBA00022889"/>
    </source>
</evidence>
<dbReference type="InterPro" id="IPR015919">
    <property type="entry name" value="Cadherin-like_sf"/>
</dbReference>
<dbReference type="Pfam" id="PF00028">
    <property type="entry name" value="Cadherin"/>
    <property type="match status" value="2"/>
</dbReference>
<dbReference type="CDD" id="cd11304">
    <property type="entry name" value="Cadherin_repeat"/>
    <property type="match status" value="3"/>
</dbReference>
<evidence type="ECO:0000256" key="8">
    <source>
        <dbReference type="ARBA" id="ARBA00023180"/>
    </source>
</evidence>
<keyword evidence="8" id="KW-0325">Glycoprotein</keyword>
<evidence type="ECO:0000256" key="2">
    <source>
        <dbReference type="ARBA" id="ARBA00022692"/>
    </source>
</evidence>
<keyword evidence="6" id="KW-1133">Transmembrane helix</keyword>
<dbReference type="SUPFAM" id="SSF49313">
    <property type="entry name" value="Cadherin-like"/>
    <property type="match status" value="3"/>
</dbReference>
<dbReference type="PROSITE" id="PS50268">
    <property type="entry name" value="CADHERIN_2"/>
    <property type="match status" value="2"/>
</dbReference>
<name>A0A3Q1FX63_9TELE</name>
<evidence type="ECO:0000259" key="10">
    <source>
        <dbReference type="PROSITE" id="PS50268"/>
    </source>
</evidence>
<dbReference type="PRINTS" id="PR00205">
    <property type="entry name" value="CADHERIN"/>
</dbReference>
<dbReference type="PROSITE" id="PS00232">
    <property type="entry name" value="CADHERIN_1"/>
    <property type="match status" value="1"/>
</dbReference>
<dbReference type="GO" id="GO:0005509">
    <property type="term" value="F:calcium ion binding"/>
    <property type="evidence" value="ECO:0007669"/>
    <property type="project" value="UniProtKB-UniRule"/>
</dbReference>
<keyword evidence="5" id="KW-0130">Cell adhesion</keyword>
<evidence type="ECO:0000313" key="12">
    <source>
        <dbReference type="Proteomes" id="UP000257200"/>
    </source>
</evidence>
<evidence type="ECO:0000256" key="9">
    <source>
        <dbReference type="PROSITE-ProRule" id="PRU00043"/>
    </source>
</evidence>
<keyword evidence="12" id="KW-1185">Reference proteome</keyword>
<dbReference type="FunFam" id="2.60.40.60:FF:000002">
    <property type="entry name" value="Protocadherin alpha 2"/>
    <property type="match status" value="1"/>
</dbReference>
<dbReference type="GO" id="GO:0009653">
    <property type="term" value="P:anatomical structure morphogenesis"/>
    <property type="evidence" value="ECO:0007669"/>
    <property type="project" value="UniProtKB-ARBA"/>
</dbReference>